<comment type="caution">
    <text evidence="1">The sequence shown here is derived from an EMBL/GenBank/DDBJ whole genome shotgun (WGS) entry which is preliminary data.</text>
</comment>
<sequence>IWVVFIAAAILYPTAKITGMIPVFLTRPSHTDVTLLKAAFETCNLTGCIMIELKSEVVFVVVLEQPEQEQCV</sequence>
<accession>A0A4Q2D3I8</accession>
<evidence type="ECO:0000313" key="2">
    <source>
        <dbReference type="Proteomes" id="UP000290288"/>
    </source>
</evidence>
<dbReference type="AlphaFoldDB" id="A0A4Q2D3I8"/>
<dbReference type="Proteomes" id="UP000290288">
    <property type="component" value="Unassembled WGS sequence"/>
</dbReference>
<keyword evidence="2" id="KW-1185">Reference proteome</keyword>
<dbReference type="EMBL" id="SDEE01000814">
    <property type="protein sequence ID" value="RXW13860.1"/>
    <property type="molecule type" value="Genomic_DNA"/>
</dbReference>
<name>A0A4Q2D3I8_9AGAR</name>
<reference evidence="1 2" key="1">
    <citation type="submission" date="2019-01" db="EMBL/GenBank/DDBJ databases">
        <title>Draft genome sequence of Psathyrella aberdarensis IHI B618.</title>
        <authorList>
            <person name="Buettner E."/>
            <person name="Kellner H."/>
        </authorList>
    </citation>
    <scope>NUCLEOTIDE SEQUENCE [LARGE SCALE GENOMIC DNA]</scope>
    <source>
        <strain evidence="1 2">IHI B618</strain>
    </source>
</reference>
<organism evidence="1 2">
    <name type="scientific">Candolleomyces aberdarensis</name>
    <dbReference type="NCBI Taxonomy" id="2316362"/>
    <lineage>
        <taxon>Eukaryota</taxon>
        <taxon>Fungi</taxon>
        <taxon>Dikarya</taxon>
        <taxon>Basidiomycota</taxon>
        <taxon>Agaricomycotina</taxon>
        <taxon>Agaricomycetes</taxon>
        <taxon>Agaricomycetidae</taxon>
        <taxon>Agaricales</taxon>
        <taxon>Agaricineae</taxon>
        <taxon>Psathyrellaceae</taxon>
        <taxon>Candolleomyces</taxon>
    </lineage>
</organism>
<proteinExistence type="predicted"/>
<feature type="non-terminal residue" evidence="1">
    <location>
        <position position="1"/>
    </location>
</feature>
<evidence type="ECO:0000313" key="1">
    <source>
        <dbReference type="EMBL" id="RXW13860.1"/>
    </source>
</evidence>
<gene>
    <name evidence="1" type="ORF">EST38_g11988</name>
</gene>
<protein>
    <submittedName>
        <fullName evidence="1">Uncharacterized protein</fullName>
    </submittedName>
</protein>